<dbReference type="PANTHER" id="PTHR24214">
    <property type="entry name" value="PDZ AND LIM DOMAIN PROTEIN ZASP"/>
    <property type="match status" value="1"/>
</dbReference>
<proteinExistence type="predicted"/>
<evidence type="ECO:0000259" key="9">
    <source>
        <dbReference type="PROSITE" id="PS50023"/>
    </source>
</evidence>
<dbReference type="Pfam" id="PF15936">
    <property type="entry name" value="DUF4749"/>
    <property type="match status" value="1"/>
</dbReference>
<dbReference type="GO" id="GO:0005912">
    <property type="term" value="C:adherens junction"/>
    <property type="evidence" value="ECO:0007669"/>
    <property type="project" value="TreeGrafter"/>
</dbReference>
<dbReference type="Gene3D" id="2.10.110.10">
    <property type="entry name" value="Cysteine Rich Protein"/>
    <property type="match status" value="1"/>
</dbReference>
<feature type="non-terminal residue" evidence="10">
    <location>
        <position position="1"/>
    </location>
</feature>
<keyword evidence="4 7" id="KW-0862">Zinc</keyword>
<feature type="region of interest" description="Disordered" evidence="8">
    <location>
        <begin position="115"/>
        <end position="176"/>
    </location>
</feature>
<sequence length="287" mass="29936">MPVTVTLPGPAPWGFRVTGGRDFGKPITVSKVGAPAALPRPGDAGAGAALGCSGVQILFAVLEESRSVGTAPRQATAWGIACPWAGQGPHTLCTPKPSPFAAPNPHPLHPTLSPFAAPFHSTSPPCSDSGAVSAVPPPATPGSPEPHGHQHAWRGIPGAGTPPISPGPTRSPEPAMRRLEEDSEVYKMLQENRELRAAPRQSSTFRLLQEALEEEGGAPFPSRLSPSACKPVAGVQKLHVCEKCGSAIATQAVRIQAGRYRHPSCYACADCGLSLKMRGHFWAGDEL</sequence>
<evidence type="ECO:0000256" key="4">
    <source>
        <dbReference type="ARBA" id="ARBA00022833"/>
    </source>
</evidence>
<dbReference type="InterPro" id="IPR031847">
    <property type="entry name" value="PDLI1-4/Zasp-like_mid"/>
</dbReference>
<comment type="subcellular location">
    <subcellularLocation>
        <location evidence="1">Cytoplasm</location>
        <location evidence="1">Cytoskeleton</location>
    </subcellularLocation>
</comment>
<gene>
    <name evidence="10" type="primary">Pdlim2</name>
    <name evidence="10" type="ORF">CENBEN_R14990</name>
</gene>
<comment type="caution">
    <text evidence="10">The sequence shown here is derived from an EMBL/GenBank/DDBJ whole genome shotgun (WGS) entry which is preliminary data.</text>
</comment>
<dbReference type="GO" id="GO:0030036">
    <property type="term" value="P:actin cytoskeleton organization"/>
    <property type="evidence" value="ECO:0007669"/>
    <property type="project" value="TreeGrafter"/>
</dbReference>
<keyword evidence="11" id="KW-1185">Reference proteome</keyword>
<evidence type="ECO:0000256" key="1">
    <source>
        <dbReference type="ARBA" id="ARBA00004245"/>
    </source>
</evidence>
<evidence type="ECO:0000313" key="11">
    <source>
        <dbReference type="Proteomes" id="UP000632886"/>
    </source>
</evidence>
<dbReference type="Gene3D" id="2.30.42.10">
    <property type="match status" value="1"/>
</dbReference>
<dbReference type="PANTHER" id="PTHR24214:SF1">
    <property type="entry name" value="PDZ AND LIM DOMAIN PROTEIN 2"/>
    <property type="match status" value="1"/>
</dbReference>
<protein>
    <submittedName>
        <fullName evidence="10">PDLI2 protein</fullName>
    </submittedName>
</protein>
<accession>A0A852M199</accession>
<dbReference type="AlphaFoldDB" id="A0A852M199"/>
<evidence type="ECO:0000256" key="6">
    <source>
        <dbReference type="ARBA" id="ARBA00023212"/>
    </source>
</evidence>
<reference evidence="10 11" key="1">
    <citation type="submission" date="2020-02" db="EMBL/GenBank/DDBJ databases">
        <title>Bird 10,000 Genomes (B10K) Project - Family phase.</title>
        <authorList>
            <person name="Zhang G."/>
        </authorList>
    </citation>
    <scope>NUCLEOTIDE SEQUENCE [LARGE SCALE GENOMIC DNA]</scope>
    <source>
        <strain evidence="10">B10K-DU-017-21</strain>
    </source>
</reference>
<dbReference type="GO" id="GO:0007507">
    <property type="term" value="P:heart development"/>
    <property type="evidence" value="ECO:0007669"/>
    <property type="project" value="TreeGrafter"/>
</dbReference>
<dbReference type="Pfam" id="PF00412">
    <property type="entry name" value="LIM"/>
    <property type="match status" value="1"/>
</dbReference>
<keyword evidence="6" id="KW-0963">Cytoplasm</keyword>
<dbReference type="EMBL" id="WBNK01001626">
    <property type="protein sequence ID" value="NXX97733.1"/>
    <property type="molecule type" value="Genomic_DNA"/>
</dbReference>
<evidence type="ECO:0000256" key="2">
    <source>
        <dbReference type="ARBA" id="ARBA00022553"/>
    </source>
</evidence>
<dbReference type="GO" id="GO:0061061">
    <property type="term" value="P:muscle structure development"/>
    <property type="evidence" value="ECO:0007669"/>
    <property type="project" value="TreeGrafter"/>
</dbReference>
<dbReference type="PROSITE" id="PS00478">
    <property type="entry name" value="LIM_DOMAIN_1"/>
    <property type="match status" value="1"/>
</dbReference>
<dbReference type="Proteomes" id="UP000632886">
    <property type="component" value="Unassembled WGS sequence"/>
</dbReference>
<organism evidence="10 11">
    <name type="scientific">Centropus bengalensis</name>
    <name type="common">lesser coucal</name>
    <dbReference type="NCBI Taxonomy" id="1463675"/>
    <lineage>
        <taxon>Eukaryota</taxon>
        <taxon>Metazoa</taxon>
        <taxon>Chordata</taxon>
        <taxon>Craniata</taxon>
        <taxon>Vertebrata</taxon>
        <taxon>Euteleostomi</taxon>
        <taxon>Archelosauria</taxon>
        <taxon>Archosauria</taxon>
        <taxon>Dinosauria</taxon>
        <taxon>Saurischia</taxon>
        <taxon>Theropoda</taxon>
        <taxon>Coelurosauria</taxon>
        <taxon>Aves</taxon>
        <taxon>Neognathae</taxon>
        <taxon>Neoaves</taxon>
        <taxon>Otidimorphae</taxon>
        <taxon>Cuculiformes</taxon>
        <taxon>Centropidae</taxon>
        <taxon>Centropus</taxon>
    </lineage>
</organism>
<dbReference type="GO" id="GO:0046872">
    <property type="term" value="F:metal ion binding"/>
    <property type="evidence" value="ECO:0007669"/>
    <property type="project" value="UniProtKB-KW"/>
</dbReference>
<evidence type="ECO:0000256" key="5">
    <source>
        <dbReference type="ARBA" id="ARBA00023038"/>
    </source>
</evidence>
<dbReference type="GO" id="GO:0031941">
    <property type="term" value="C:filamentous actin"/>
    <property type="evidence" value="ECO:0007669"/>
    <property type="project" value="TreeGrafter"/>
</dbReference>
<feature type="non-terminal residue" evidence="10">
    <location>
        <position position="287"/>
    </location>
</feature>
<evidence type="ECO:0000256" key="7">
    <source>
        <dbReference type="PROSITE-ProRule" id="PRU00125"/>
    </source>
</evidence>
<dbReference type="GO" id="GO:0051371">
    <property type="term" value="F:muscle alpha-actinin binding"/>
    <property type="evidence" value="ECO:0007669"/>
    <property type="project" value="TreeGrafter"/>
</dbReference>
<dbReference type="InterPro" id="IPR050604">
    <property type="entry name" value="PDZ-LIM_domain"/>
</dbReference>
<evidence type="ECO:0000313" key="10">
    <source>
        <dbReference type="EMBL" id="NXX97733.1"/>
    </source>
</evidence>
<keyword evidence="6" id="KW-0206">Cytoskeleton</keyword>
<dbReference type="InterPro" id="IPR001781">
    <property type="entry name" value="Znf_LIM"/>
</dbReference>
<keyword evidence="5 7" id="KW-0440">LIM domain</keyword>
<feature type="domain" description="LIM zinc-binding" evidence="9">
    <location>
        <begin position="239"/>
        <end position="287"/>
    </location>
</feature>
<keyword evidence="3 7" id="KW-0479">Metal-binding</keyword>
<dbReference type="GO" id="GO:0003779">
    <property type="term" value="F:actin binding"/>
    <property type="evidence" value="ECO:0007669"/>
    <property type="project" value="TreeGrafter"/>
</dbReference>
<feature type="compositionally biased region" description="Pro residues" evidence="8">
    <location>
        <begin position="135"/>
        <end position="144"/>
    </location>
</feature>
<dbReference type="GO" id="GO:0001725">
    <property type="term" value="C:stress fiber"/>
    <property type="evidence" value="ECO:0007669"/>
    <property type="project" value="TreeGrafter"/>
</dbReference>
<dbReference type="PROSITE" id="PS50023">
    <property type="entry name" value="LIM_DOMAIN_2"/>
    <property type="match status" value="1"/>
</dbReference>
<name>A0A852M199_9AVES</name>
<evidence type="ECO:0000256" key="8">
    <source>
        <dbReference type="SAM" id="MobiDB-lite"/>
    </source>
</evidence>
<evidence type="ECO:0000256" key="3">
    <source>
        <dbReference type="ARBA" id="ARBA00022723"/>
    </source>
</evidence>
<keyword evidence="2" id="KW-0597">Phosphoprotein</keyword>
<dbReference type="InterPro" id="IPR036034">
    <property type="entry name" value="PDZ_sf"/>
</dbReference>
<dbReference type="GO" id="GO:0030018">
    <property type="term" value="C:Z disc"/>
    <property type="evidence" value="ECO:0007669"/>
    <property type="project" value="TreeGrafter"/>
</dbReference>